<evidence type="ECO:0000259" key="17">
    <source>
        <dbReference type="Pfam" id="PF12810"/>
    </source>
</evidence>
<evidence type="ECO:0000313" key="19">
    <source>
        <dbReference type="EMBL" id="MBJ7602976.1"/>
    </source>
</evidence>
<dbReference type="EMBL" id="JAEKNQ010000029">
    <property type="protein sequence ID" value="MBJ7602976.1"/>
    <property type="molecule type" value="Genomic_DNA"/>
</dbReference>
<evidence type="ECO:0000256" key="5">
    <source>
        <dbReference type="ARBA" id="ARBA00022692"/>
    </source>
</evidence>
<evidence type="ECO:0000256" key="7">
    <source>
        <dbReference type="ARBA" id="ARBA00022741"/>
    </source>
</evidence>
<feature type="region of interest" description="Disordered" evidence="16">
    <location>
        <begin position="120"/>
        <end position="141"/>
    </location>
</feature>
<evidence type="ECO:0000256" key="4">
    <source>
        <dbReference type="ARBA" id="ARBA00022679"/>
    </source>
</evidence>
<evidence type="ECO:0000256" key="12">
    <source>
        <dbReference type="ARBA" id="ARBA00023137"/>
    </source>
</evidence>
<keyword evidence="3" id="KW-1003">Cell membrane</keyword>
<evidence type="ECO:0000256" key="14">
    <source>
        <dbReference type="ARBA" id="ARBA00023170"/>
    </source>
</evidence>
<evidence type="ECO:0000256" key="9">
    <source>
        <dbReference type="ARBA" id="ARBA00022840"/>
    </source>
</evidence>
<gene>
    <name evidence="19" type="ORF">JF888_07280</name>
</gene>
<evidence type="ECO:0000313" key="20">
    <source>
        <dbReference type="Proteomes" id="UP000620075"/>
    </source>
</evidence>
<keyword evidence="4" id="KW-0808">Transferase</keyword>
<evidence type="ECO:0000256" key="10">
    <source>
        <dbReference type="ARBA" id="ARBA00022989"/>
    </source>
</evidence>
<keyword evidence="9" id="KW-0067">ATP-binding</keyword>
<accession>A0A934NC10</accession>
<evidence type="ECO:0000256" key="16">
    <source>
        <dbReference type="SAM" id="MobiDB-lite"/>
    </source>
</evidence>
<reference evidence="19 20" key="1">
    <citation type="submission" date="2020-10" db="EMBL/GenBank/DDBJ databases">
        <title>Ca. Dormibacterota MAGs.</title>
        <authorList>
            <person name="Montgomery K."/>
        </authorList>
    </citation>
    <scope>NUCLEOTIDE SEQUENCE [LARGE SCALE GENOMIC DNA]</scope>
    <source>
        <strain evidence="19">SC8811_S16_3</strain>
    </source>
</reference>
<evidence type="ECO:0000256" key="1">
    <source>
        <dbReference type="ARBA" id="ARBA00004251"/>
    </source>
</evidence>
<dbReference type="Pfam" id="PF19077">
    <property type="entry name" value="Big_13"/>
    <property type="match status" value="2"/>
</dbReference>
<evidence type="ECO:0000256" key="15">
    <source>
        <dbReference type="ARBA" id="ARBA00023180"/>
    </source>
</evidence>
<keyword evidence="14" id="KW-0675">Receptor</keyword>
<protein>
    <recommendedName>
        <fullName evidence="2">receptor protein-tyrosine kinase</fullName>
        <ecNumber evidence="2">2.7.10.1</ecNumber>
    </recommendedName>
</protein>
<keyword evidence="10" id="KW-1133">Transmembrane helix</keyword>
<evidence type="ECO:0000259" key="18">
    <source>
        <dbReference type="Pfam" id="PF19077"/>
    </source>
</evidence>
<dbReference type="Proteomes" id="UP000620075">
    <property type="component" value="Unassembled WGS sequence"/>
</dbReference>
<comment type="subcellular location">
    <subcellularLocation>
        <location evidence="1">Cell membrane</location>
        <topology evidence="1">Single-pass type I membrane protein</topology>
    </subcellularLocation>
</comment>
<dbReference type="AlphaFoldDB" id="A0A934NC10"/>
<evidence type="ECO:0000256" key="6">
    <source>
        <dbReference type="ARBA" id="ARBA00022729"/>
    </source>
</evidence>
<dbReference type="InterPro" id="IPR055163">
    <property type="entry name" value="ALK/LTK-like_GRD"/>
</dbReference>
<keyword evidence="5" id="KW-0812">Transmembrane</keyword>
<evidence type="ECO:0000256" key="3">
    <source>
        <dbReference type="ARBA" id="ARBA00022475"/>
    </source>
</evidence>
<evidence type="ECO:0000256" key="8">
    <source>
        <dbReference type="ARBA" id="ARBA00022777"/>
    </source>
</evidence>
<dbReference type="GO" id="GO:0004714">
    <property type="term" value="F:transmembrane receptor protein tyrosine kinase activity"/>
    <property type="evidence" value="ECO:0007669"/>
    <property type="project" value="UniProtKB-EC"/>
</dbReference>
<keyword evidence="11" id="KW-0472">Membrane</keyword>
<feature type="domain" description="Bacterial Ig-like" evidence="18">
    <location>
        <begin position="337"/>
        <end position="405"/>
    </location>
</feature>
<dbReference type="InterPro" id="IPR044016">
    <property type="entry name" value="Big_13"/>
</dbReference>
<dbReference type="Gene3D" id="2.60.40.10">
    <property type="entry name" value="Immunoglobulins"/>
    <property type="match status" value="2"/>
</dbReference>
<dbReference type="NCBIfam" id="NF033510">
    <property type="entry name" value="Ca_tandemer"/>
    <property type="match status" value="2"/>
</dbReference>
<evidence type="ECO:0000256" key="2">
    <source>
        <dbReference type="ARBA" id="ARBA00011902"/>
    </source>
</evidence>
<keyword evidence="12" id="KW-0829">Tyrosine-protein kinase</keyword>
<proteinExistence type="predicted"/>
<evidence type="ECO:0000256" key="11">
    <source>
        <dbReference type="ARBA" id="ARBA00023136"/>
    </source>
</evidence>
<keyword evidence="13" id="KW-1015">Disulfide bond</keyword>
<feature type="domain" description="ALK/LTK-like glycine-rich" evidence="17">
    <location>
        <begin position="17"/>
        <end position="193"/>
    </location>
</feature>
<dbReference type="EC" id="2.7.10.1" evidence="2"/>
<dbReference type="GO" id="GO:0005524">
    <property type="term" value="F:ATP binding"/>
    <property type="evidence" value="ECO:0007669"/>
    <property type="project" value="UniProtKB-KW"/>
</dbReference>
<dbReference type="InterPro" id="IPR013783">
    <property type="entry name" value="Ig-like_fold"/>
</dbReference>
<dbReference type="Pfam" id="PF12810">
    <property type="entry name" value="ALK_LTK_GRD"/>
    <property type="match status" value="1"/>
</dbReference>
<comment type="caution">
    <text evidence="19">The sequence shown here is derived from an EMBL/GenBank/DDBJ whole genome shotgun (WGS) entry which is preliminary data.</text>
</comment>
<sequence length="485" mass="44959">MPKGVTSVRATLLGAGATGRNGGSTIGTIAVSAGQALNVTVGGAGAFPSGVGAFGGGGGGGGCRSGGSCGQGGGGMSAIWLGPPNSVSAARLIAGGAGGTGANTNVGAAGGGLVGGAAPSGGGGGTQTGGGAGGPGCGPGPGVQFVGGDGAGDISGGGGGGGGWFGGGGGGCSSENRQAPGGGGGSGYIGSAAIGVTNASTTLGTGSPNDGLVLVQWTVPAPVITGPPAGTMTNQNIEKVTGTGTPGTTLTLTDQTSGTILCTTTVAGDGTWSCTTSAIPDGNRNLIATETDPASPQAVYPPSVPLSITIDTLPPPPPVITGPANGTVIPAGQNAPINGTGTAGDTITITDGLGGPVICATTVRPDGTWTCTPQTLLTPGKHTLLVTETDPAGNQSAAATLDLIIATPSLPATGGGGTAAGPGIVAFTGTNIPAAGALGAILLVLALATAAKVNCGCQRLADASQDGQIDYASAFVYCVVLHEGS</sequence>
<keyword evidence="6" id="KW-0732">Signal</keyword>
<dbReference type="GO" id="GO:0005886">
    <property type="term" value="C:plasma membrane"/>
    <property type="evidence" value="ECO:0007669"/>
    <property type="project" value="UniProtKB-SubCell"/>
</dbReference>
<feature type="domain" description="Bacterial Ig-like" evidence="18">
    <location>
        <begin position="231"/>
        <end position="312"/>
    </location>
</feature>
<keyword evidence="8" id="KW-0418">Kinase</keyword>
<keyword evidence="15" id="KW-0325">Glycoprotein</keyword>
<organism evidence="19 20">
    <name type="scientific">Candidatus Dormiibacter inghamiae</name>
    <dbReference type="NCBI Taxonomy" id="3127013"/>
    <lineage>
        <taxon>Bacteria</taxon>
        <taxon>Bacillati</taxon>
        <taxon>Candidatus Dormiibacterota</taxon>
        <taxon>Candidatus Dormibacteria</taxon>
        <taxon>Candidatus Dormibacterales</taxon>
        <taxon>Candidatus Dormibacteraceae</taxon>
        <taxon>Candidatus Dormiibacter</taxon>
    </lineage>
</organism>
<keyword evidence="7" id="KW-0547">Nucleotide-binding</keyword>
<evidence type="ECO:0000256" key="13">
    <source>
        <dbReference type="ARBA" id="ARBA00023157"/>
    </source>
</evidence>
<name>A0A934NC10_9BACT</name>